<evidence type="ECO:0000256" key="9">
    <source>
        <dbReference type="SAM" id="MobiDB-lite"/>
    </source>
</evidence>
<keyword evidence="11" id="KW-1185">Reference proteome</keyword>
<dbReference type="GO" id="GO:0005829">
    <property type="term" value="C:cytosol"/>
    <property type="evidence" value="ECO:0000318"/>
    <property type="project" value="GO_Central"/>
</dbReference>
<dbReference type="AlphaFoldDB" id="A0A804LRQ3"/>
<name>A0A804LRQ3_MAIZE</name>
<dbReference type="FunFam" id="1.10.510.10:FF:001708">
    <property type="entry name" value="Protein kinase superfamily protein"/>
    <property type="match status" value="1"/>
</dbReference>
<comment type="catalytic activity">
    <reaction evidence="8">
        <text>L-seryl-[protein] + ATP = O-phospho-L-seryl-[protein] + ADP + H(+)</text>
        <dbReference type="Rhea" id="RHEA:17989"/>
        <dbReference type="Rhea" id="RHEA-COMP:9863"/>
        <dbReference type="Rhea" id="RHEA-COMP:11604"/>
        <dbReference type="ChEBI" id="CHEBI:15378"/>
        <dbReference type="ChEBI" id="CHEBI:29999"/>
        <dbReference type="ChEBI" id="CHEBI:30616"/>
        <dbReference type="ChEBI" id="CHEBI:83421"/>
        <dbReference type="ChEBI" id="CHEBI:456216"/>
        <dbReference type="EC" id="2.7.11.1"/>
    </reaction>
</comment>
<dbReference type="Gramene" id="Zm00001eb031460_T001">
    <property type="protein sequence ID" value="Zm00001eb031460_P001"/>
    <property type="gene ID" value="Zm00001eb031460"/>
</dbReference>
<dbReference type="EC" id="2.7.11.1" evidence="2"/>
<evidence type="ECO:0000256" key="4">
    <source>
        <dbReference type="ARBA" id="ARBA00022741"/>
    </source>
</evidence>
<dbReference type="InParanoid" id="A0A804LRQ3"/>
<proteinExistence type="inferred from homology"/>
<evidence type="ECO:0000256" key="7">
    <source>
        <dbReference type="ARBA" id="ARBA00047899"/>
    </source>
</evidence>
<dbReference type="Gene3D" id="1.10.510.10">
    <property type="entry name" value="Transferase(Phosphotransferase) domain 1"/>
    <property type="match status" value="1"/>
</dbReference>
<feature type="region of interest" description="Disordered" evidence="9">
    <location>
        <begin position="1"/>
        <end position="69"/>
    </location>
</feature>
<dbReference type="PROSITE" id="PS00109">
    <property type="entry name" value="PROTEIN_KINASE_TYR"/>
    <property type="match status" value="1"/>
</dbReference>
<dbReference type="GO" id="GO:0005634">
    <property type="term" value="C:nucleus"/>
    <property type="evidence" value="ECO:0000318"/>
    <property type="project" value="GO_Central"/>
</dbReference>
<dbReference type="EnsemblPlants" id="Zm00001eb031460_T001">
    <property type="protein sequence ID" value="Zm00001eb031460_P001"/>
    <property type="gene ID" value="Zm00001eb031460"/>
</dbReference>
<dbReference type="PANTHER" id="PTHR12209:SF0">
    <property type="entry name" value="EKC_KEOPS COMPLEX SUBUNIT TP53RK"/>
    <property type="match status" value="1"/>
</dbReference>
<dbReference type="GO" id="GO:0000408">
    <property type="term" value="C:EKC/KEOPS complex"/>
    <property type="evidence" value="ECO:0000318"/>
    <property type="project" value="GO_Central"/>
</dbReference>
<dbReference type="InterPro" id="IPR011009">
    <property type="entry name" value="Kinase-like_dom_sf"/>
</dbReference>
<reference evidence="11" key="1">
    <citation type="submission" date="2015-12" db="EMBL/GenBank/DDBJ databases">
        <title>Update maize B73 reference genome by single molecule sequencing technologies.</title>
        <authorList>
            <consortium name="Maize Genome Sequencing Project"/>
            <person name="Ware D."/>
        </authorList>
    </citation>
    <scope>NUCLEOTIDE SEQUENCE [LARGE SCALE GENOMIC DNA]</scope>
    <source>
        <strain evidence="11">cv. B73</strain>
    </source>
</reference>
<dbReference type="GO" id="GO:0070525">
    <property type="term" value="P:tRNA threonylcarbamoyladenosine metabolic process"/>
    <property type="evidence" value="ECO:0000318"/>
    <property type="project" value="GO_Central"/>
</dbReference>
<dbReference type="GO" id="GO:0004674">
    <property type="term" value="F:protein serine/threonine kinase activity"/>
    <property type="evidence" value="ECO:0000318"/>
    <property type="project" value="GO_Central"/>
</dbReference>
<evidence type="ECO:0000256" key="2">
    <source>
        <dbReference type="ARBA" id="ARBA00012513"/>
    </source>
</evidence>
<keyword evidence="3" id="KW-0808">Transferase</keyword>
<reference evidence="10" key="2">
    <citation type="submission" date="2019-07" db="EMBL/GenBank/DDBJ databases">
        <authorList>
            <person name="Seetharam A."/>
            <person name="Woodhouse M."/>
            <person name="Cannon E."/>
        </authorList>
    </citation>
    <scope>NUCLEOTIDE SEQUENCE [LARGE SCALE GENOMIC DNA]</scope>
    <source>
        <strain evidence="10">cv. B73</strain>
    </source>
</reference>
<dbReference type="Proteomes" id="UP000007305">
    <property type="component" value="Chromosome 1"/>
</dbReference>
<reference evidence="10" key="3">
    <citation type="submission" date="2021-05" db="UniProtKB">
        <authorList>
            <consortium name="EnsemblPlants"/>
        </authorList>
    </citation>
    <scope>IDENTIFICATION</scope>
    <source>
        <strain evidence="10">cv. B73</strain>
    </source>
</reference>
<evidence type="ECO:0000256" key="1">
    <source>
        <dbReference type="ARBA" id="ARBA00010630"/>
    </source>
</evidence>
<organism evidence="10 11">
    <name type="scientific">Zea mays</name>
    <name type="common">Maize</name>
    <dbReference type="NCBI Taxonomy" id="4577"/>
    <lineage>
        <taxon>Eukaryota</taxon>
        <taxon>Viridiplantae</taxon>
        <taxon>Streptophyta</taxon>
        <taxon>Embryophyta</taxon>
        <taxon>Tracheophyta</taxon>
        <taxon>Spermatophyta</taxon>
        <taxon>Magnoliopsida</taxon>
        <taxon>Liliopsida</taxon>
        <taxon>Poales</taxon>
        <taxon>Poaceae</taxon>
        <taxon>PACMAD clade</taxon>
        <taxon>Panicoideae</taxon>
        <taxon>Andropogonodae</taxon>
        <taxon>Andropogoneae</taxon>
        <taxon>Tripsacinae</taxon>
        <taxon>Zea</taxon>
    </lineage>
</organism>
<dbReference type="InterPro" id="IPR008266">
    <property type="entry name" value="Tyr_kinase_AS"/>
</dbReference>
<evidence type="ECO:0000256" key="6">
    <source>
        <dbReference type="ARBA" id="ARBA00022840"/>
    </source>
</evidence>
<keyword evidence="6" id="KW-0067">ATP-binding</keyword>
<evidence type="ECO:0000313" key="11">
    <source>
        <dbReference type="Proteomes" id="UP000007305"/>
    </source>
</evidence>
<dbReference type="GO" id="GO:0005524">
    <property type="term" value="F:ATP binding"/>
    <property type="evidence" value="ECO:0007669"/>
    <property type="project" value="UniProtKB-KW"/>
</dbReference>
<comment type="similarity">
    <text evidence="1">Belongs to the protein kinase superfamily. BUD32 family.</text>
</comment>
<evidence type="ECO:0000256" key="3">
    <source>
        <dbReference type="ARBA" id="ARBA00022679"/>
    </source>
</evidence>
<accession>A0A804LRQ3</accession>
<evidence type="ECO:0000256" key="5">
    <source>
        <dbReference type="ARBA" id="ARBA00022777"/>
    </source>
</evidence>
<protein>
    <recommendedName>
        <fullName evidence="2">non-specific serine/threonine protein kinase</fullName>
        <ecNumber evidence="2">2.7.11.1</ecNumber>
    </recommendedName>
</protein>
<keyword evidence="4" id="KW-0547">Nucleotide-binding</keyword>
<sequence>MTSPALDSLARARAGRGQDNHHQPPTSDLKQKPELPPTAREVAPPPVADPQNIAFRGPCRAQGPEPRGDVAAAHGALGALSRGSGPTTVASTTLGRHRKRAHIYVAVATATCEEKKQEGAQVRRRCLGARKDTIWGRLWAGGVAGKLKKVATSGKPKRPPSAFFVFMRVWIQTGVSDVFFVRVGGPGEQGNKGEVACYIRLRHVWWRRAAGLGFVGNTLAEDRKCHGKLHDGGLVHGDLTTSNMMIKNNNNQLVLIDFGLSFTSTIPKDRAVDLYMLERALISMHSSCGDVMEKILAAYRKASKQWCSTRNKLAQVRQRGKKRTMVE</sequence>
<dbReference type="SUPFAM" id="SSF56112">
    <property type="entry name" value="Protein kinase-like (PK-like)"/>
    <property type="match status" value="1"/>
</dbReference>
<dbReference type="PANTHER" id="PTHR12209">
    <property type="entry name" value="NON-SPECIFIC SERINE/THREONINE PROTEIN KINASE"/>
    <property type="match status" value="1"/>
</dbReference>
<keyword evidence="5" id="KW-0418">Kinase</keyword>
<evidence type="ECO:0000313" key="10">
    <source>
        <dbReference type="EnsemblPlants" id="Zm00001eb031460_P001"/>
    </source>
</evidence>
<evidence type="ECO:0000256" key="8">
    <source>
        <dbReference type="ARBA" id="ARBA00048679"/>
    </source>
</evidence>
<comment type="catalytic activity">
    <reaction evidence="7">
        <text>L-threonyl-[protein] + ATP = O-phospho-L-threonyl-[protein] + ADP + H(+)</text>
        <dbReference type="Rhea" id="RHEA:46608"/>
        <dbReference type="Rhea" id="RHEA-COMP:11060"/>
        <dbReference type="Rhea" id="RHEA-COMP:11605"/>
        <dbReference type="ChEBI" id="CHEBI:15378"/>
        <dbReference type="ChEBI" id="CHEBI:30013"/>
        <dbReference type="ChEBI" id="CHEBI:30616"/>
        <dbReference type="ChEBI" id="CHEBI:61977"/>
        <dbReference type="ChEBI" id="CHEBI:456216"/>
        <dbReference type="EC" id="2.7.11.1"/>
    </reaction>
</comment>